<accession>A0AA36BV68</accession>
<protein>
    <submittedName>
        <fullName evidence="2">Uncharacterized protein</fullName>
    </submittedName>
</protein>
<dbReference type="AlphaFoldDB" id="A0AA36BV68"/>
<feature type="region of interest" description="Disordered" evidence="1">
    <location>
        <begin position="39"/>
        <end position="59"/>
    </location>
</feature>
<gene>
    <name evidence="2" type="ORF">OCTVUL_1B016454</name>
</gene>
<dbReference type="EMBL" id="OX597837">
    <property type="protein sequence ID" value="CAI9740366.1"/>
    <property type="molecule type" value="Genomic_DNA"/>
</dbReference>
<evidence type="ECO:0000256" key="1">
    <source>
        <dbReference type="SAM" id="MobiDB-lite"/>
    </source>
</evidence>
<dbReference type="Proteomes" id="UP001162480">
    <property type="component" value="Chromosome 24"/>
</dbReference>
<proteinExistence type="predicted"/>
<evidence type="ECO:0000313" key="2">
    <source>
        <dbReference type="EMBL" id="CAI9740366.1"/>
    </source>
</evidence>
<sequence>MRDLEMENQMKKVERIKRRTRIQQLRQFNLAINSQLSEVTKTTSSHATERKPPTRPQNYRLCSSPKEINICLELKSVISCTTMYDYRLQMSFVYTAVNE</sequence>
<name>A0AA36BV68_OCTVU</name>
<keyword evidence="3" id="KW-1185">Reference proteome</keyword>
<organism evidence="2 3">
    <name type="scientific">Octopus vulgaris</name>
    <name type="common">Common octopus</name>
    <dbReference type="NCBI Taxonomy" id="6645"/>
    <lineage>
        <taxon>Eukaryota</taxon>
        <taxon>Metazoa</taxon>
        <taxon>Spiralia</taxon>
        <taxon>Lophotrochozoa</taxon>
        <taxon>Mollusca</taxon>
        <taxon>Cephalopoda</taxon>
        <taxon>Coleoidea</taxon>
        <taxon>Octopodiformes</taxon>
        <taxon>Octopoda</taxon>
        <taxon>Incirrata</taxon>
        <taxon>Octopodidae</taxon>
        <taxon>Octopus</taxon>
    </lineage>
</organism>
<reference evidence="2" key="1">
    <citation type="submission" date="2023-08" db="EMBL/GenBank/DDBJ databases">
        <authorList>
            <person name="Alioto T."/>
            <person name="Alioto T."/>
            <person name="Gomez Garrido J."/>
        </authorList>
    </citation>
    <scope>NUCLEOTIDE SEQUENCE</scope>
</reference>
<evidence type="ECO:0000313" key="3">
    <source>
        <dbReference type="Proteomes" id="UP001162480"/>
    </source>
</evidence>